<dbReference type="RefSeq" id="XP_007389235.1">
    <property type="nucleotide sequence ID" value="XM_007389173.1"/>
</dbReference>
<evidence type="ECO:0000259" key="8">
    <source>
        <dbReference type="Pfam" id="PF00171"/>
    </source>
</evidence>
<name>R7S017_PUNST</name>
<dbReference type="Proteomes" id="UP000054196">
    <property type="component" value="Unassembled WGS sequence"/>
</dbReference>
<protein>
    <recommendedName>
        <fullName evidence="4">Aldehyde dehydrogenase</fullName>
    </recommendedName>
</protein>
<dbReference type="EMBL" id="JH687561">
    <property type="protein sequence ID" value="EIN03578.1"/>
    <property type="molecule type" value="Genomic_DNA"/>
</dbReference>
<evidence type="ECO:0000256" key="4">
    <source>
        <dbReference type="PIRNR" id="PIRNR036492"/>
    </source>
</evidence>
<gene>
    <name evidence="9" type="ORF">PUNSTDRAFT_109337</name>
</gene>
<evidence type="ECO:0000256" key="1">
    <source>
        <dbReference type="ARBA" id="ARBA00009986"/>
    </source>
</evidence>
<reference evidence="10" key="1">
    <citation type="journal article" date="2012" name="Science">
        <title>The Paleozoic origin of enzymatic lignin decomposition reconstructed from 31 fungal genomes.</title>
        <authorList>
            <person name="Floudas D."/>
            <person name="Binder M."/>
            <person name="Riley R."/>
            <person name="Barry K."/>
            <person name="Blanchette R.A."/>
            <person name="Henrissat B."/>
            <person name="Martinez A.T."/>
            <person name="Otillar R."/>
            <person name="Spatafora J.W."/>
            <person name="Yadav J.S."/>
            <person name="Aerts A."/>
            <person name="Benoit I."/>
            <person name="Boyd A."/>
            <person name="Carlson A."/>
            <person name="Copeland A."/>
            <person name="Coutinho P.M."/>
            <person name="de Vries R.P."/>
            <person name="Ferreira P."/>
            <person name="Findley K."/>
            <person name="Foster B."/>
            <person name="Gaskell J."/>
            <person name="Glotzer D."/>
            <person name="Gorecki P."/>
            <person name="Heitman J."/>
            <person name="Hesse C."/>
            <person name="Hori C."/>
            <person name="Igarashi K."/>
            <person name="Jurgens J.A."/>
            <person name="Kallen N."/>
            <person name="Kersten P."/>
            <person name="Kohler A."/>
            <person name="Kuees U."/>
            <person name="Kumar T.K.A."/>
            <person name="Kuo A."/>
            <person name="LaButti K."/>
            <person name="Larrondo L.F."/>
            <person name="Lindquist E."/>
            <person name="Ling A."/>
            <person name="Lombard V."/>
            <person name="Lucas S."/>
            <person name="Lundell T."/>
            <person name="Martin R."/>
            <person name="McLaughlin D.J."/>
            <person name="Morgenstern I."/>
            <person name="Morin E."/>
            <person name="Murat C."/>
            <person name="Nagy L.G."/>
            <person name="Nolan M."/>
            <person name="Ohm R.A."/>
            <person name="Patyshakuliyeva A."/>
            <person name="Rokas A."/>
            <person name="Ruiz-Duenas F.J."/>
            <person name="Sabat G."/>
            <person name="Salamov A."/>
            <person name="Samejima M."/>
            <person name="Schmutz J."/>
            <person name="Slot J.C."/>
            <person name="St John F."/>
            <person name="Stenlid J."/>
            <person name="Sun H."/>
            <person name="Sun S."/>
            <person name="Syed K."/>
            <person name="Tsang A."/>
            <person name="Wiebenga A."/>
            <person name="Young D."/>
            <person name="Pisabarro A."/>
            <person name="Eastwood D.C."/>
            <person name="Martin F."/>
            <person name="Cullen D."/>
            <person name="Grigoriev I.V."/>
            <person name="Hibbett D.S."/>
        </authorList>
    </citation>
    <scope>NUCLEOTIDE SEQUENCE [LARGE SCALE GENOMIC DNA]</scope>
    <source>
        <strain evidence="10">HHB-11173 SS5</strain>
    </source>
</reference>
<dbReference type="InterPro" id="IPR016160">
    <property type="entry name" value="Ald_DH_CS_CYS"/>
</dbReference>
<keyword evidence="10" id="KW-1185">Reference proteome</keyword>
<feature type="active site" evidence="5">
    <location>
        <position position="252"/>
    </location>
</feature>
<dbReference type="Gene3D" id="3.40.605.10">
    <property type="entry name" value="Aldehyde Dehydrogenase, Chain A, domain 1"/>
    <property type="match status" value="1"/>
</dbReference>
<dbReference type="Gene3D" id="3.40.309.10">
    <property type="entry name" value="Aldehyde Dehydrogenase, Chain A, domain 2"/>
    <property type="match status" value="1"/>
</dbReference>
<dbReference type="GO" id="GO:0006081">
    <property type="term" value="P:aldehyde metabolic process"/>
    <property type="evidence" value="ECO:0007669"/>
    <property type="project" value="InterPro"/>
</dbReference>
<dbReference type="SUPFAM" id="SSF53720">
    <property type="entry name" value="ALDH-like"/>
    <property type="match status" value="1"/>
</dbReference>
<dbReference type="InterPro" id="IPR016162">
    <property type="entry name" value="Ald_DH_N"/>
</dbReference>
<dbReference type="eggNOG" id="KOG2456">
    <property type="taxonomic scope" value="Eukaryota"/>
</dbReference>
<keyword evidence="3" id="KW-0520">NAD</keyword>
<feature type="active site" evidence="5 6">
    <location>
        <position position="218"/>
    </location>
</feature>
<organism evidence="9 10">
    <name type="scientific">Punctularia strigosozonata (strain HHB-11173)</name>
    <name type="common">White-rot fungus</name>
    <dbReference type="NCBI Taxonomy" id="741275"/>
    <lineage>
        <taxon>Eukaryota</taxon>
        <taxon>Fungi</taxon>
        <taxon>Dikarya</taxon>
        <taxon>Basidiomycota</taxon>
        <taxon>Agaricomycotina</taxon>
        <taxon>Agaricomycetes</taxon>
        <taxon>Corticiales</taxon>
        <taxon>Punctulariaceae</taxon>
        <taxon>Punctularia</taxon>
    </lineage>
</organism>
<dbReference type="InterPro" id="IPR029510">
    <property type="entry name" value="Ald_DH_CS_GLU"/>
</dbReference>
<dbReference type="OrthoDB" id="440325at2759"/>
<evidence type="ECO:0000256" key="7">
    <source>
        <dbReference type="RuleBase" id="RU003345"/>
    </source>
</evidence>
<evidence type="ECO:0000313" key="9">
    <source>
        <dbReference type="EMBL" id="EIN03578.1"/>
    </source>
</evidence>
<proteinExistence type="inferred from homology"/>
<dbReference type="HOGENOM" id="CLU_005391_3_1_1"/>
<keyword evidence="2 4" id="KW-0560">Oxidoreductase</keyword>
<dbReference type="PROSITE" id="PS00070">
    <property type="entry name" value="ALDEHYDE_DEHYDR_CYS"/>
    <property type="match status" value="1"/>
</dbReference>
<dbReference type="PANTHER" id="PTHR43570">
    <property type="entry name" value="ALDEHYDE DEHYDROGENASE"/>
    <property type="match status" value="1"/>
</dbReference>
<sequence>MVELKHTVVDELPKIAEELRATFRSGKTRPLAWRRHQLHQVARMMQENKDEFTKAIAYDMRKPALEVYAAEIGPITERALKSAEQLEEWAKPELVSVPDWQKSWQPTLTKMPKGVVLNIAPWNYPIILTLQPLIGAIAAGCCCVVKPSELAPAIAQLLADLVSRYLDPSAYRIVNGAVTETTKLLELKWDHIFYTGNGRIARIVAAAAAKHLTPVTLELGGKSPVIVDPSYDLELAAKRILFGKACNAGQICVAPDYVLIPRSQQDELVEAMKARIAECYPEGTLKSDSYGRIISDLHQKRLKSLLNATKGVVVTGGQTDDDRGFELTIVKDVGKGDSLMSEEIFGPILPIVPVDSMDEAIAFVNERPHALVLYAFTEDPQVKQQITDTTASGSLVFNDTFQQLSVNETPFSGVGESGYGGQVMKYTFDGFTHLRTTIDIPKEAEPTLEVRYAPYTAEKLSIMTGLFQSSIPSAA</sequence>
<dbReference type="FunFam" id="3.40.605.10:FF:000004">
    <property type="entry name" value="Aldehyde dehydrogenase"/>
    <property type="match status" value="1"/>
</dbReference>
<dbReference type="Pfam" id="PF00171">
    <property type="entry name" value="Aldedh"/>
    <property type="match status" value="1"/>
</dbReference>
<dbReference type="KEGG" id="psq:PUNSTDRAFT_109337"/>
<dbReference type="InterPro" id="IPR016163">
    <property type="entry name" value="Ald_DH_C"/>
</dbReference>
<dbReference type="OMA" id="PLVAYWF"/>
<dbReference type="GeneID" id="18876227"/>
<dbReference type="InterPro" id="IPR016161">
    <property type="entry name" value="Ald_DH/histidinol_DH"/>
</dbReference>
<evidence type="ECO:0000256" key="3">
    <source>
        <dbReference type="ARBA" id="ARBA00023027"/>
    </source>
</evidence>
<dbReference type="PROSITE" id="PS00687">
    <property type="entry name" value="ALDEHYDE_DEHYDR_GLU"/>
    <property type="match status" value="1"/>
</dbReference>
<accession>R7S017</accession>
<dbReference type="GO" id="GO:0005737">
    <property type="term" value="C:cytoplasm"/>
    <property type="evidence" value="ECO:0007669"/>
    <property type="project" value="TreeGrafter"/>
</dbReference>
<evidence type="ECO:0000256" key="5">
    <source>
        <dbReference type="PIRSR" id="PIRSR036492-1"/>
    </source>
</evidence>
<feature type="domain" description="Aldehyde dehydrogenase" evidence="8">
    <location>
        <begin position="12"/>
        <end position="436"/>
    </location>
</feature>
<evidence type="ECO:0000313" key="10">
    <source>
        <dbReference type="Proteomes" id="UP000054196"/>
    </source>
</evidence>
<dbReference type="FunFam" id="3.40.309.10:FF:000003">
    <property type="entry name" value="Aldehyde dehydrogenase"/>
    <property type="match status" value="1"/>
</dbReference>
<dbReference type="PANTHER" id="PTHR43570:SF16">
    <property type="entry name" value="ALDEHYDE DEHYDROGENASE TYPE III, ISOFORM Q"/>
    <property type="match status" value="1"/>
</dbReference>
<dbReference type="InterPro" id="IPR012394">
    <property type="entry name" value="Aldehyde_DH_NAD(P)"/>
</dbReference>
<evidence type="ECO:0000256" key="6">
    <source>
        <dbReference type="PROSITE-ProRule" id="PRU10007"/>
    </source>
</evidence>
<evidence type="ECO:0000256" key="2">
    <source>
        <dbReference type="ARBA" id="ARBA00023002"/>
    </source>
</evidence>
<comment type="similarity">
    <text evidence="1 4 7">Belongs to the aldehyde dehydrogenase family.</text>
</comment>
<dbReference type="AlphaFoldDB" id="R7S017"/>
<dbReference type="GO" id="GO:0004029">
    <property type="term" value="F:aldehyde dehydrogenase (NAD+) activity"/>
    <property type="evidence" value="ECO:0007669"/>
    <property type="project" value="TreeGrafter"/>
</dbReference>
<dbReference type="PIRSF" id="PIRSF036492">
    <property type="entry name" value="ALDH"/>
    <property type="match status" value="1"/>
</dbReference>
<dbReference type="InterPro" id="IPR015590">
    <property type="entry name" value="Aldehyde_DH_dom"/>
</dbReference>